<keyword evidence="3" id="KW-1185">Reference proteome</keyword>
<dbReference type="EMBL" id="AP027151">
    <property type="protein sequence ID" value="BDV44653.1"/>
    <property type="molecule type" value="Genomic_DNA"/>
</dbReference>
<organism evidence="2 3">
    <name type="scientific">Geotalea uraniireducens</name>
    <dbReference type="NCBI Taxonomy" id="351604"/>
    <lineage>
        <taxon>Bacteria</taxon>
        <taxon>Pseudomonadati</taxon>
        <taxon>Thermodesulfobacteriota</taxon>
        <taxon>Desulfuromonadia</taxon>
        <taxon>Geobacterales</taxon>
        <taxon>Geobacteraceae</taxon>
        <taxon>Geotalea</taxon>
    </lineage>
</organism>
<dbReference type="InterPro" id="IPR037873">
    <property type="entry name" value="BamE-like"/>
</dbReference>
<gene>
    <name evidence="2" type="ORF">GURASL_35760</name>
</gene>
<proteinExistence type="predicted"/>
<accession>A0ABM8EPW1</accession>
<protein>
    <recommendedName>
        <fullName evidence="4">DUF3862 domain-containing protein</fullName>
    </recommendedName>
</protein>
<dbReference type="Gene3D" id="3.30.1450.10">
    <property type="match status" value="1"/>
</dbReference>
<evidence type="ECO:0000256" key="1">
    <source>
        <dbReference type="ARBA" id="ARBA00022729"/>
    </source>
</evidence>
<name>A0ABM8EPW1_9BACT</name>
<keyword evidence="1" id="KW-0732">Signal</keyword>
<evidence type="ECO:0008006" key="4">
    <source>
        <dbReference type="Google" id="ProtNLM"/>
    </source>
</evidence>
<reference evidence="2 3" key="1">
    <citation type="submission" date="2022-12" db="EMBL/GenBank/DDBJ databases">
        <title>Polyphasic characterization of Geotalea uranireducens NIT-SL11 newly isolated from a complex of sewage sludge and microbially reduced graphene oxide.</title>
        <authorList>
            <person name="Xie L."/>
            <person name="Yoshida N."/>
            <person name="Meng L."/>
        </authorList>
    </citation>
    <scope>NUCLEOTIDE SEQUENCE [LARGE SCALE GENOMIC DNA]</scope>
    <source>
        <strain evidence="2 3">NIT-SL11</strain>
    </source>
</reference>
<dbReference type="Proteomes" id="UP001317705">
    <property type="component" value="Chromosome"/>
</dbReference>
<sequence length="125" mass="14209">MGVPMVFLRVLPRPRRDTPPVFRYNAQGRATFSGERKTTVRRRIRLLIACSLLALLFGCSKLTMENYEKLQMGLGYDEVVDILGKPDHCSEALFVRSCVWGDEQRNITVNFVGGKVVLFTSKNLK</sequence>
<evidence type="ECO:0000313" key="3">
    <source>
        <dbReference type="Proteomes" id="UP001317705"/>
    </source>
</evidence>
<evidence type="ECO:0000313" key="2">
    <source>
        <dbReference type="EMBL" id="BDV44653.1"/>
    </source>
</evidence>